<keyword evidence="1" id="KW-0456">Lyase</keyword>
<keyword evidence="2" id="KW-0808">Transferase</keyword>
<dbReference type="GO" id="GO:0005524">
    <property type="term" value="F:ATP binding"/>
    <property type="evidence" value="ECO:0007669"/>
    <property type="project" value="InterPro"/>
</dbReference>
<protein>
    <submittedName>
        <fullName evidence="2">Phosphoenolpyruvate carboxykinase (ATP)</fullName>
    </submittedName>
</protein>
<dbReference type="InterPro" id="IPR013035">
    <property type="entry name" value="PEP_carboxykinase_C"/>
</dbReference>
<keyword evidence="2" id="KW-0418">Kinase</keyword>
<reference evidence="2" key="1">
    <citation type="journal article" date="2020" name="mSystems">
        <title>Genome- and Community-Level Interaction Insights into Carbon Utilization and Element Cycling Functions of Hydrothermarchaeota in Hydrothermal Sediment.</title>
        <authorList>
            <person name="Zhou Z."/>
            <person name="Liu Y."/>
            <person name="Xu W."/>
            <person name="Pan J."/>
            <person name="Luo Z.H."/>
            <person name="Li M."/>
        </authorList>
    </citation>
    <scope>NUCLEOTIDE SEQUENCE [LARGE SCALE GENOMIC DNA]</scope>
    <source>
        <strain evidence="2">SpSt-413</strain>
    </source>
</reference>
<dbReference type="InterPro" id="IPR001272">
    <property type="entry name" value="PEP_carboxykinase_ATP"/>
</dbReference>
<gene>
    <name evidence="2" type="ORF">ENR59_01310</name>
</gene>
<dbReference type="EMBL" id="DSRP01000093">
    <property type="protein sequence ID" value="HGG91576.1"/>
    <property type="molecule type" value="Genomic_DNA"/>
</dbReference>
<organism evidence="2">
    <name type="scientific">Fundidesulfovibrio putealis</name>
    <dbReference type="NCBI Taxonomy" id="270496"/>
    <lineage>
        <taxon>Bacteria</taxon>
        <taxon>Pseudomonadati</taxon>
        <taxon>Thermodesulfobacteriota</taxon>
        <taxon>Desulfovibrionia</taxon>
        <taxon>Desulfovibrionales</taxon>
        <taxon>Desulfovibrionaceae</taxon>
        <taxon>Fundidesulfovibrio</taxon>
    </lineage>
</organism>
<dbReference type="GO" id="GO:0006094">
    <property type="term" value="P:gluconeogenesis"/>
    <property type="evidence" value="ECO:0007669"/>
    <property type="project" value="InterPro"/>
</dbReference>
<keyword evidence="2" id="KW-0670">Pyruvate</keyword>
<dbReference type="GO" id="GO:0016301">
    <property type="term" value="F:kinase activity"/>
    <property type="evidence" value="ECO:0007669"/>
    <property type="project" value="UniProtKB-KW"/>
</dbReference>
<evidence type="ECO:0000313" key="2">
    <source>
        <dbReference type="EMBL" id="HGG91576.1"/>
    </source>
</evidence>
<dbReference type="GO" id="GO:0004612">
    <property type="term" value="F:phosphoenolpyruvate carboxykinase (ATP) activity"/>
    <property type="evidence" value="ECO:0007669"/>
    <property type="project" value="InterPro"/>
</dbReference>
<dbReference type="AlphaFoldDB" id="A0A7C4AG88"/>
<evidence type="ECO:0000256" key="1">
    <source>
        <dbReference type="ARBA" id="ARBA00022793"/>
    </source>
</evidence>
<proteinExistence type="predicted"/>
<keyword evidence="1" id="KW-0210">Decarboxylase</keyword>
<comment type="caution">
    <text evidence="2">The sequence shown here is derived from an EMBL/GenBank/DDBJ whole genome shotgun (WGS) entry which is preliminary data.</text>
</comment>
<accession>A0A7C4AG88</accession>
<dbReference type="SUPFAM" id="SSF53795">
    <property type="entry name" value="PEP carboxykinase-like"/>
    <property type="match status" value="1"/>
</dbReference>
<sequence length="135" mass="15299">MKNVFFYDPFLAGDRVDHAHLFNDILKWNPHINCYLLNTGGVGEGEHYHKITLGDTVGILESILRGSLSDWEISEATGLMVPRAVQGVDSILLHPEKLYPRTEFEERQAALYAKRRSILESYTGLDKGIVNSIKR</sequence>
<name>A0A7C4AG88_9BACT</name>
<dbReference type="Pfam" id="PF01293">
    <property type="entry name" value="PEPCK_ATP"/>
    <property type="match status" value="1"/>
</dbReference>
<dbReference type="Gene3D" id="3.90.228.20">
    <property type="match status" value="1"/>
</dbReference>